<keyword evidence="11" id="KW-1185">Reference proteome</keyword>
<evidence type="ECO:0000313" key="10">
    <source>
        <dbReference type="EMBL" id="WDE97353.1"/>
    </source>
</evidence>
<gene>
    <name evidence="10" type="ORF">PQO03_05230</name>
</gene>
<feature type="signal peptide" evidence="8">
    <location>
        <begin position="1"/>
        <end position="17"/>
    </location>
</feature>
<keyword evidence="4 8" id="KW-0732">Signal</keyword>
<evidence type="ECO:0000256" key="4">
    <source>
        <dbReference type="ARBA" id="ARBA00022729"/>
    </source>
</evidence>
<keyword evidence="3" id="KW-0479">Metal-binding</keyword>
<dbReference type="Proteomes" id="UP001214250">
    <property type="component" value="Chromosome 1"/>
</dbReference>
<dbReference type="PANTHER" id="PTHR42693:SF42">
    <property type="entry name" value="ARYLSULFATASE G"/>
    <property type="match status" value="1"/>
</dbReference>
<protein>
    <submittedName>
        <fullName evidence="10">Sulfatase</fullName>
    </submittedName>
</protein>
<dbReference type="InterPro" id="IPR017850">
    <property type="entry name" value="Alkaline_phosphatase_core_sf"/>
</dbReference>
<dbReference type="InterPro" id="IPR000917">
    <property type="entry name" value="Sulfatase_N"/>
</dbReference>
<proteinExistence type="inferred from homology"/>
<evidence type="ECO:0000256" key="8">
    <source>
        <dbReference type="SAM" id="SignalP"/>
    </source>
</evidence>
<feature type="region of interest" description="Disordered" evidence="7">
    <location>
        <begin position="84"/>
        <end position="105"/>
    </location>
</feature>
<evidence type="ECO:0000256" key="2">
    <source>
        <dbReference type="ARBA" id="ARBA00008779"/>
    </source>
</evidence>
<evidence type="ECO:0000256" key="7">
    <source>
        <dbReference type="SAM" id="MobiDB-lite"/>
    </source>
</evidence>
<feature type="domain" description="Sulfatase N-terminal" evidence="9">
    <location>
        <begin position="21"/>
        <end position="319"/>
    </location>
</feature>
<dbReference type="Gene3D" id="3.30.1120.10">
    <property type="match status" value="1"/>
</dbReference>
<dbReference type="EMBL" id="CP117811">
    <property type="protein sequence ID" value="WDE97353.1"/>
    <property type="molecule type" value="Genomic_DNA"/>
</dbReference>
<keyword evidence="5" id="KW-0378">Hydrolase</keyword>
<evidence type="ECO:0000256" key="6">
    <source>
        <dbReference type="ARBA" id="ARBA00022837"/>
    </source>
</evidence>
<evidence type="ECO:0000256" key="5">
    <source>
        <dbReference type="ARBA" id="ARBA00022801"/>
    </source>
</evidence>
<comment type="cofactor">
    <cofactor evidence="1">
        <name>Ca(2+)</name>
        <dbReference type="ChEBI" id="CHEBI:29108"/>
    </cofactor>
</comment>
<name>A0ABY7VT26_9BACT</name>
<dbReference type="PANTHER" id="PTHR42693">
    <property type="entry name" value="ARYLSULFATASE FAMILY MEMBER"/>
    <property type="match status" value="1"/>
</dbReference>
<accession>A0ABY7VT26</accession>
<sequence length="446" mass="50400">MKIKLLIFLSFFINLQAADKPNILLILSDDQAWTDYGFMGHEHIKTPHLDKLASESVLFKRAYVPTALCRPSLMTLATGHYSNVNGVTGNDPKGDSKNPNNPDLKGSLISKIDQFDTLAELLTDAGYLTHQSGKWWEGSYQRGGFTHGMTKGYPNKGGRHGDVGLKIGRTGNKPVTDFMDMAIKEEKPFFLWYAPFMPHTPHTPPKDILKKYQEYNLPEPIAKYYAMCEWFDQACGDLIQSIEDRGIRDNTLIVYVCDNGWIQNPEKNAYAPRSKRSPFEGGTRTPIFFSWPAKYKAQDRKELCTSLDIFPTIVAAAGAKMPKGLPGLDLNPYMTTQEVIPRDHIFGETFAHDIADISDPEASLLYRWVIKDNWKLLLSYDGKPGKQKSGGKSKASDSKPQLFDLSKDPAEKVNLAKDHSEKLAELAKMINDWYPVKKRKVIREFK</sequence>
<evidence type="ECO:0000259" key="9">
    <source>
        <dbReference type="Pfam" id="PF00884"/>
    </source>
</evidence>
<organism evidence="10 11">
    <name type="scientific">Lentisphaera profundi</name>
    <dbReference type="NCBI Taxonomy" id="1658616"/>
    <lineage>
        <taxon>Bacteria</taxon>
        <taxon>Pseudomonadati</taxon>
        <taxon>Lentisphaerota</taxon>
        <taxon>Lentisphaeria</taxon>
        <taxon>Lentisphaerales</taxon>
        <taxon>Lentisphaeraceae</taxon>
        <taxon>Lentisphaera</taxon>
    </lineage>
</organism>
<feature type="chain" id="PRO_5046880716" evidence="8">
    <location>
        <begin position="18"/>
        <end position="446"/>
    </location>
</feature>
<dbReference type="Pfam" id="PF00884">
    <property type="entry name" value="Sulfatase"/>
    <property type="match status" value="1"/>
</dbReference>
<dbReference type="RefSeq" id="WP_274151684.1">
    <property type="nucleotide sequence ID" value="NZ_CP117811.1"/>
</dbReference>
<evidence type="ECO:0000256" key="3">
    <source>
        <dbReference type="ARBA" id="ARBA00022723"/>
    </source>
</evidence>
<evidence type="ECO:0000313" key="11">
    <source>
        <dbReference type="Proteomes" id="UP001214250"/>
    </source>
</evidence>
<dbReference type="Gene3D" id="3.40.720.10">
    <property type="entry name" value="Alkaline Phosphatase, subunit A"/>
    <property type="match status" value="1"/>
</dbReference>
<dbReference type="InterPro" id="IPR050738">
    <property type="entry name" value="Sulfatase"/>
</dbReference>
<evidence type="ECO:0000256" key="1">
    <source>
        <dbReference type="ARBA" id="ARBA00001913"/>
    </source>
</evidence>
<reference evidence="10 11" key="1">
    <citation type="submission" date="2023-02" db="EMBL/GenBank/DDBJ databases">
        <title>Genome sequence of Lentisphaera profundi SAORIC-696.</title>
        <authorList>
            <person name="Kim e."/>
            <person name="Cho J.-C."/>
            <person name="Choi A."/>
            <person name="Kang I."/>
        </authorList>
    </citation>
    <scope>NUCLEOTIDE SEQUENCE [LARGE SCALE GENOMIC DNA]</scope>
    <source>
        <strain evidence="10 11">SAORIC-696</strain>
    </source>
</reference>
<dbReference type="SUPFAM" id="SSF53649">
    <property type="entry name" value="Alkaline phosphatase-like"/>
    <property type="match status" value="1"/>
</dbReference>
<keyword evidence="6" id="KW-0106">Calcium</keyword>
<dbReference type="CDD" id="cd16027">
    <property type="entry name" value="SGSH"/>
    <property type="match status" value="1"/>
</dbReference>
<feature type="region of interest" description="Disordered" evidence="7">
    <location>
        <begin position="383"/>
        <end position="408"/>
    </location>
</feature>
<comment type="similarity">
    <text evidence="2">Belongs to the sulfatase family.</text>
</comment>